<dbReference type="AlphaFoldDB" id="L9Y2Z2"/>
<dbReference type="PATRIC" id="fig|1227496.3.peg.1715"/>
<proteinExistence type="predicted"/>
<organism evidence="1 2">
    <name type="scientific">Natrinema versiforme JCM 10478</name>
    <dbReference type="NCBI Taxonomy" id="1227496"/>
    <lineage>
        <taxon>Archaea</taxon>
        <taxon>Methanobacteriati</taxon>
        <taxon>Methanobacteriota</taxon>
        <taxon>Stenosarchaea group</taxon>
        <taxon>Halobacteria</taxon>
        <taxon>Halobacteriales</taxon>
        <taxon>Natrialbaceae</taxon>
        <taxon>Natrinema</taxon>
    </lineage>
</organism>
<name>L9Y2Z2_9EURY</name>
<evidence type="ECO:0000313" key="1">
    <source>
        <dbReference type="EMBL" id="ELY68026.1"/>
    </source>
</evidence>
<sequence length="35" mass="4033">MSASWGDLFDRGAAYDGDRERIRTELESIREDEDA</sequence>
<comment type="caution">
    <text evidence="1">The sequence shown here is derived from an EMBL/GenBank/DDBJ whole genome shotgun (WGS) entry which is preliminary data.</text>
</comment>
<gene>
    <name evidence="1" type="ORF">C489_08480</name>
</gene>
<dbReference type="Proteomes" id="UP000011632">
    <property type="component" value="Unassembled WGS sequence"/>
</dbReference>
<dbReference type="EMBL" id="AOID01000026">
    <property type="protein sequence ID" value="ELY68026.1"/>
    <property type="molecule type" value="Genomic_DNA"/>
</dbReference>
<evidence type="ECO:0000313" key="2">
    <source>
        <dbReference type="Proteomes" id="UP000011632"/>
    </source>
</evidence>
<protein>
    <submittedName>
        <fullName evidence="1">Uncharacterized protein</fullName>
    </submittedName>
</protein>
<dbReference type="STRING" id="1227496.C489_08480"/>
<reference evidence="1 2" key="1">
    <citation type="journal article" date="2014" name="PLoS Genet.">
        <title>Phylogenetically driven sequencing of extremely halophilic archaea reveals strategies for static and dynamic osmo-response.</title>
        <authorList>
            <person name="Becker E.A."/>
            <person name="Seitzer P.M."/>
            <person name="Tritt A."/>
            <person name="Larsen D."/>
            <person name="Krusor M."/>
            <person name="Yao A.I."/>
            <person name="Wu D."/>
            <person name="Madern D."/>
            <person name="Eisen J.A."/>
            <person name="Darling A.E."/>
            <person name="Facciotti M.T."/>
        </authorList>
    </citation>
    <scope>NUCLEOTIDE SEQUENCE [LARGE SCALE GENOMIC DNA]</scope>
    <source>
        <strain evidence="1 2">JCM 10478</strain>
    </source>
</reference>
<accession>L9Y2Z2</accession>
<keyword evidence="2" id="KW-1185">Reference proteome</keyword>